<dbReference type="Proteomes" id="UP000737171">
    <property type="component" value="Unassembled WGS sequence"/>
</dbReference>
<dbReference type="InterPro" id="IPR029045">
    <property type="entry name" value="ClpP/crotonase-like_dom_sf"/>
</dbReference>
<organism evidence="4 5">
    <name type="scientific">Pseudaquabacterium terrae</name>
    <dbReference type="NCBI Taxonomy" id="2732868"/>
    <lineage>
        <taxon>Bacteria</taxon>
        <taxon>Pseudomonadati</taxon>
        <taxon>Pseudomonadota</taxon>
        <taxon>Betaproteobacteria</taxon>
        <taxon>Burkholderiales</taxon>
        <taxon>Sphaerotilaceae</taxon>
        <taxon>Pseudaquabacterium</taxon>
    </lineage>
</organism>
<dbReference type="Pfam" id="PF00378">
    <property type="entry name" value="ECH_1"/>
    <property type="match status" value="1"/>
</dbReference>
<evidence type="ECO:0000313" key="4">
    <source>
        <dbReference type="EMBL" id="NRF72081.1"/>
    </source>
</evidence>
<dbReference type="Gene3D" id="3.90.226.10">
    <property type="entry name" value="2-enoyl-CoA Hydratase, Chain A, domain 1"/>
    <property type="match status" value="1"/>
</dbReference>
<sequence>MESSSDVVTYESREGVATITINRAERLNAISTEVERGLQQAWLRFNASDEDRVAVLTGAGDRAFSSGRDRDATEPPDYRRFTPGAVIEVHKPIIAAVAGWCVGGAVVLVQMADLCVAAENAKFVYPEAKMGFAGGMIASLAGRIPHKIAMELMLLGEEIGVERAYQVGFVNRVVPVGRQVQEAQAIAHRMAAHAPLVMGMLKRFAADVLPKGPVEKSALALRDTEAVFGSADFQEGLASLREKRTPRFSGR</sequence>
<accession>A0ABX2ETX1</accession>
<protein>
    <submittedName>
        <fullName evidence="4">Enoyl-CoA hydratase/isomerase family protein</fullName>
    </submittedName>
</protein>
<keyword evidence="3" id="KW-0456">Lyase</keyword>
<dbReference type="InterPro" id="IPR014748">
    <property type="entry name" value="Enoyl-CoA_hydra_C"/>
</dbReference>
<gene>
    <name evidence="4" type="ORF">HLB44_34365</name>
</gene>
<evidence type="ECO:0000256" key="3">
    <source>
        <dbReference type="ARBA" id="ARBA00023239"/>
    </source>
</evidence>
<evidence type="ECO:0000256" key="2">
    <source>
        <dbReference type="ARBA" id="ARBA00023098"/>
    </source>
</evidence>
<reference evidence="4 5" key="1">
    <citation type="submission" date="2020-05" db="EMBL/GenBank/DDBJ databases">
        <title>Aquincola sp. isolate from soil.</title>
        <authorList>
            <person name="Han J."/>
            <person name="Kim D.-U."/>
        </authorList>
    </citation>
    <scope>NUCLEOTIDE SEQUENCE [LARGE SCALE GENOMIC DNA]</scope>
    <source>
        <strain evidence="4 5">S2</strain>
    </source>
</reference>
<dbReference type="InterPro" id="IPR001753">
    <property type="entry name" value="Enoyl-CoA_hydra/iso"/>
</dbReference>
<dbReference type="Gene3D" id="1.10.12.10">
    <property type="entry name" value="Lyase 2-enoyl-coa Hydratase, Chain A, domain 2"/>
    <property type="match status" value="1"/>
</dbReference>
<evidence type="ECO:0000313" key="5">
    <source>
        <dbReference type="Proteomes" id="UP000737171"/>
    </source>
</evidence>
<dbReference type="RefSeq" id="WP_173134630.1">
    <property type="nucleotide sequence ID" value="NZ_JABRWJ010000017.1"/>
</dbReference>
<comment type="caution">
    <text evidence="4">The sequence shown here is derived from an EMBL/GenBank/DDBJ whole genome shotgun (WGS) entry which is preliminary data.</text>
</comment>
<dbReference type="PANTHER" id="PTHR11941">
    <property type="entry name" value="ENOYL-COA HYDRATASE-RELATED"/>
    <property type="match status" value="1"/>
</dbReference>
<comment type="similarity">
    <text evidence="1">Belongs to the enoyl-CoA hydratase/isomerase family.</text>
</comment>
<dbReference type="PANTHER" id="PTHR11941:SF169">
    <property type="entry name" value="(7AS)-7A-METHYL-1,5-DIOXO-2,3,5,6,7,7A-HEXAHYDRO-1H-INDENE-CARBOXYL-COA HYDROLASE"/>
    <property type="match status" value="1"/>
</dbReference>
<keyword evidence="2" id="KW-0443">Lipid metabolism</keyword>
<proteinExistence type="inferred from homology"/>
<name>A0ABX2ETX1_9BURK</name>
<dbReference type="EMBL" id="JABRWJ010000017">
    <property type="protein sequence ID" value="NRF72081.1"/>
    <property type="molecule type" value="Genomic_DNA"/>
</dbReference>
<dbReference type="CDD" id="cd06558">
    <property type="entry name" value="crotonase-like"/>
    <property type="match status" value="1"/>
</dbReference>
<dbReference type="SUPFAM" id="SSF52096">
    <property type="entry name" value="ClpP/crotonase"/>
    <property type="match status" value="1"/>
</dbReference>
<keyword evidence="5" id="KW-1185">Reference proteome</keyword>
<evidence type="ECO:0000256" key="1">
    <source>
        <dbReference type="ARBA" id="ARBA00005254"/>
    </source>
</evidence>